<dbReference type="Proteomes" id="UP001622612">
    <property type="component" value="Chromosome"/>
</dbReference>
<dbReference type="SUPFAM" id="SSF55315">
    <property type="entry name" value="L30e-like"/>
    <property type="match status" value="1"/>
</dbReference>
<dbReference type="Pfam" id="PF08032">
    <property type="entry name" value="SpoU_sub_bind"/>
    <property type="match status" value="1"/>
</dbReference>
<dbReference type="RefSeq" id="WP_405311997.1">
    <property type="nucleotide sequence ID" value="NZ_CP088155.1"/>
</dbReference>
<dbReference type="InterPro" id="IPR029028">
    <property type="entry name" value="Alpha/beta_knot_MTases"/>
</dbReference>
<evidence type="ECO:0000256" key="3">
    <source>
        <dbReference type="ARBA" id="ARBA00022679"/>
    </source>
</evidence>
<evidence type="ECO:0000256" key="2">
    <source>
        <dbReference type="ARBA" id="ARBA00022603"/>
    </source>
</evidence>
<keyword evidence="3" id="KW-0808">Transferase</keyword>
<accession>A0ABZ2TM21</accession>
<feature type="domain" description="RNA 2-O ribose methyltransferase substrate binding" evidence="4">
    <location>
        <begin position="4"/>
        <end position="68"/>
    </location>
</feature>
<dbReference type="NCBIfam" id="TIGR00186">
    <property type="entry name" value="rRNA_methyl_3"/>
    <property type="match status" value="1"/>
</dbReference>
<keyword evidence="6" id="KW-1185">Reference proteome</keyword>
<evidence type="ECO:0000259" key="4">
    <source>
        <dbReference type="SMART" id="SM00967"/>
    </source>
</evidence>
<dbReference type="SUPFAM" id="SSF75217">
    <property type="entry name" value="alpha/beta knot"/>
    <property type="match status" value="1"/>
</dbReference>
<gene>
    <name evidence="5" type="primary">rlmB</name>
    <name evidence="5" type="ORF">LQ356_01235</name>
</gene>
<keyword evidence="2" id="KW-0489">Methyltransferase</keyword>
<dbReference type="CDD" id="cd18103">
    <property type="entry name" value="SpoU-like_RlmB"/>
    <property type="match status" value="1"/>
</dbReference>
<organism evidence="5 6">
    <name type="scientific">Metamycoplasma faucium</name>
    <dbReference type="NCBI Taxonomy" id="56142"/>
    <lineage>
        <taxon>Bacteria</taxon>
        <taxon>Bacillati</taxon>
        <taxon>Mycoplasmatota</taxon>
        <taxon>Mycoplasmoidales</taxon>
        <taxon>Metamycoplasmataceae</taxon>
        <taxon>Metamycoplasma</taxon>
    </lineage>
</organism>
<reference evidence="5" key="1">
    <citation type="submission" date="2021-11" db="EMBL/GenBank/DDBJ databases">
        <title>The first genome sequence of unculturable Mycoplasma faucium obtained by de novo assembly of metagenomic reads.</title>
        <authorList>
            <person name="Sabat A.J."/>
            <person name="Bathoorn E."/>
            <person name="Akkerboom V."/>
            <person name="Friedrich A.W."/>
        </authorList>
    </citation>
    <scope>NUCLEOTIDE SEQUENCE [LARGE SCALE GENOMIC DNA]</scope>
    <source>
        <strain evidence="5">UMCG-MFM1</strain>
    </source>
</reference>
<dbReference type="EMBL" id="CP088155">
    <property type="protein sequence ID" value="WYM97508.1"/>
    <property type="molecule type" value="Genomic_DNA"/>
</dbReference>
<dbReference type="Gene3D" id="3.30.1330.30">
    <property type="match status" value="1"/>
</dbReference>
<dbReference type="SMART" id="SM00967">
    <property type="entry name" value="SpoU_sub_bind"/>
    <property type="match status" value="1"/>
</dbReference>
<dbReference type="InterPro" id="IPR029026">
    <property type="entry name" value="tRNA_m1G_MTases_N"/>
</dbReference>
<dbReference type="Pfam" id="PF00588">
    <property type="entry name" value="SpoU_methylase"/>
    <property type="match status" value="1"/>
</dbReference>
<evidence type="ECO:0000313" key="5">
    <source>
        <dbReference type="EMBL" id="WYM97508.1"/>
    </source>
</evidence>
<dbReference type="InterPro" id="IPR013123">
    <property type="entry name" value="SpoU_subst-bd"/>
</dbReference>
<dbReference type="InterPro" id="IPR004441">
    <property type="entry name" value="rRNA_MeTrfase_TrmH"/>
</dbReference>
<dbReference type="Gene3D" id="3.40.1280.10">
    <property type="match status" value="1"/>
</dbReference>
<protein>
    <submittedName>
        <fullName evidence="5">23S rRNA (Guanosine(2251)-2'-O)-methyltransferase RlmB</fullName>
    </submittedName>
</protein>
<name>A0ABZ2TM21_9BACT</name>
<dbReference type="PANTHER" id="PTHR46429:SF1">
    <property type="entry name" value="23S RRNA (GUANOSINE-2'-O-)-METHYLTRANSFERASE RLMB"/>
    <property type="match status" value="1"/>
</dbReference>
<dbReference type="InterPro" id="IPR029064">
    <property type="entry name" value="Ribosomal_eL30-like_sf"/>
</dbReference>
<evidence type="ECO:0000313" key="6">
    <source>
        <dbReference type="Proteomes" id="UP001622612"/>
    </source>
</evidence>
<sequence>MTKYIYGKNSVLDALKANYPIKKIYLLKGHDIKLNFKNVEYLTNFELNKLINGNHQGYIAEIEEYKYYDLGSIFKDRANFVLMLDHIQDPQNLGAIIRSANAFSVKHIIIPKDRSASITPTVLKISSGGFNNIKIIKVASLLDAINQLKKNDFWVYATALSDKAINVCKASFNFPLCLIMGNEEKGVSNTLLNISDQNVYIPQSGEVQSLNVSVATGIMLYEINKKLGENNE</sequence>
<dbReference type="InterPro" id="IPR001537">
    <property type="entry name" value="SpoU_MeTrfase"/>
</dbReference>
<comment type="similarity">
    <text evidence="1">Belongs to the class IV-like SAM-binding methyltransferase superfamily. RNA methyltransferase TrmH family.</text>
</comment>
<dbReference type="PANTHER" id="PTHR46429">
    <property type="entry name" value="23S RRNA (GUANOSINE-2'-O-)-METHYLTRANSFERASE RLMB"/>
    <property type="match status" value="1"/>
</dbReference>
<proteinExistence type="inferred from homology"/>
<evidence type="ECO:0000256" key="1">
    <source>
        <dbReference type="ARBA" id="ARBA00007228"/>
    </source>
</evidence>